<dbReference type="OrthoDB" id="4062651at2759"/>
<dbReference type="EMBL" id="BNCQ01000019">
    <property type="protein sequence ID" value="GIM05664.1"/>
    <property type="molecule type" value="Genomic_DNA"/>
</dbReference>
<name>A0A8J4GEM2_9CHLO</name>
<dbReference type="PROSITE" id="PS50011">
    <property type="entry name" value="PROTEIN_KINASE_DOM"/>
    <property type="match status" value="1"/>
</dbReference>
<evidence type="ECO:0000256" key="2">
    <source>
        <dbReference type="ARBA" id="ARBA00022840"/>
    </source>
</evidence>
<dbReference type="Proteomes" id="UP000722791">
    <property type="component" value="Unassembled WGS sequence"/>
</dbReference>
<dbReference type="InterPro" id="IPR000719">
    <property type="entry name" value="Prot_kinase_dom"/>
</dbReference>
<protein>
    <recommendedName>
        <fullName evidence="4">Protein kinase domain-containing protein</fullName>
    </recommendedName>
</protein>
<accession>A0A8J4GEM2</accession>
<reference evidence="6" key="1">
    <citation type="journal article" date="2021" name="Proc. Natl. Acad. Sci. U.S.A.">
        <title>Three genomes in the algal genus Volvox reveal the fate of a haploid sex-determining region after a transition to homothallism.</title>
        <authorList>
            <person name="Yamamoto K."/>
            <person name="Hamaji T."/>
            <person name="Kawai-Toyooka H."/>
            <person name="Matsuzaki R."/>
            <person name="Takahashi F."/>
            <person name="Nishimura Y."/>
            <person name="Kawachi M."/>
            <person name="Noguchi H."/>
            <person name="Minakuchi Y."/>
            <person name="Umen J.G."/>
            <person name="Toyoda A."/>
            <person name="Nozaki H."/>
        </authorList>
    </citation>
    <scope>NUCLEOTIDE SEQUENCE</scope>
    <source>
        <strain evidence="6">NIES-3785</strain>
        <strain evidence="5">NIES-3786</strain>
    </source>
</reference>
<dbReference type="Pfam" id="PF07714">
    <property type="entry name" value="PK_Tyr_Ser-Thr"/>
    <property type="match status" value="1"/>
</dbReference>
<feature type="compositionally biased region" description="Low complexity" evidence="3">
    <location>
        <begin position="24"/>
        <end position="37"/>
    </location>
</feature>
<dbReference type="GO" id="GO:0004672">
    <property type="term" value="F:protein kinase activity"/>
    <property type="evidence" value="ECO:0007669"/>
    <property type="project" value="InterPro"/>
</dbReference>
<dbReference type="Gene3D" id="1.10.510.10">
    <property type="entry name" value="Transferase(Phosphotransferase) domain 1"/>
    <property type="match status" value="1"/>
</dbReference>
<evidence type="ECO:0000313" key="5">
    <source>
        <dbReference type="EMBL" id="GIL69857.1"/>
    </source>
</evidence>
<sequence length="169" mass="19079">MPSPLSLSTTAQPGEPSEPLVPHQQRQQQQQQQQQAQNNMVMWMDVDELDPRIRIPFREITLHKVIGKGTFKTVYRGSWNNTHVAVVAMRRGGLVAEARLLQRLSIHPNLVQLYRWSTDNAGNEYLVMELLQLGSLDAVLRSIGRQLLTQTKMTVVEQVEGQSKGVGRG</sequence>
<dbReference type="GO" id="GO:0005524">
    <property type="term" value="F:ATP binding"/>
    <property type="evidence" value="ECO:0007669"/>
    <property type="project" value="UniProtKB-KW"/>
</dbReference>
<proteinExistence type="predicted"/>
<feature type="compositionally biased region" description="Polar residues" evidence="3">
    <location>
        <begin position="1"/>
        <end position="12"/>
    </location>
</feature>
<evidence type="ECO:0000256" key="3">
    <source>
        <dbReference type="SAM" id="MobiDB-lite"/>
    </source>
</evidence>
<evidence type="ECO:0000313" key="7">
    <source>
        <dbReference type="Proteomes" id="UP000722791"/>
    </source>
</evidence>
<dbReference type="SUPFAM" id="SSF56112">
    <property type="entry name" value="Protein kinase-like (PK-like)"/>
    <property type="match status" value="1"/>
</dbReference>
<evidence type="ECO:0000313" key="8">
    <source>
        <dbReference type="Proteomes" id="UP000747110"/>
    </source>
</evidence>
<evidence type="ECO:0000259" key="4">
    <source>
        <dbReference type="PROSITE" id="PS50011"/>
    </source>
</evidence>
<feature type="domain" description="Protein kinase" evidence="4">
    <location>
        <begin position="60"/>
        <end position="169"/>
    </location>
</feature>
<gene>
    <name evidence="5" type="ORF">Vretifemale_638</name>
    <name evidence="6" type="ORF">Vretimale_10106</name>
</gene>
<dbReference type="EMBL" id="BNCP01000001">
    <property type="protein sequence ID" value="GIL69857.1"/>
    <property type="molecule type" value="Genomic_DNA"/>
</dbReference>
<evidence type="ECO:0000313" key="6">
    <source>
        <dbReference type="EMBL" id="GIM05664.1"/>
    </source>
</evidence>
<dbReference type="InterPro" id="IPR050198">
    <property type="entry name" value="Non-receptor_tyrosine_kinases"/>
</dbReference>
<keyword evidence="1" id="KW-0547">Nucleotide-binding</keyword>
<dbReference type="AlphaFoldDB" id="A0A8J4GEM2"/>
<evidence type="ECO:0000256" key="1">
    <source>
        <dbReference type="ARBA" id="ARBA00022741"/>
    </source>
</evidence>
<feature type="region of interest" description="Disordered" evidence="3">
    <location>
        <begin position="1"/>
        <end position="37"/>
    </location>
</feature>
<dbReference type="InterPro" id="IPR001245">
    <property type="entry name" value="Ser-Thr/Tyr_kinase_cat_dom"/>
</dbReference>
<keyword evidence="8" id="KW-1185">Reference proteome</keyword>
<dbReference type="PANTHER" id="PTHR24418">
    <property type="entry name" value="TYROSINE-PROTEIN KINASE"/>
    <property type="match status" value="1"/>
</dbReference>
<organism evidence="6 7">
    <name type="scientific">Volvox reticuliferus</name>
    <dbReference type="NCBI Taxonomy" id="1737510"/>
    <lineage>
        <taxon>Eukaryota</taxon>
        <taxon>Viridiplantae</taxon>
        <taxon>Chlorophyta</taxon>
        <taxon>core chlorophytes</taxon>
        <taxon>Chlorophyceae</taxon>
        <taxon>CS clade</taxon>
        <taxon>Chlamydomonadales</taxon>
        <taxon>Volvocaceae</taxon>
        <taxon>Volvox</taxon>
    </lineage>
</organism>
<comment type="caution">
    <text evidence="6">The sequence shown here is derived from an EMBL/GenBank/DDBJ whole genome shotgun (WGS) entry which is preliminary data.</text>
</comment>
<dbReference type="InterPro" id="IPR011009">
    <property type="entry name" value="Kinase-like_dom_sf"/>
</dbReference>
<keyword evidence="2" id="KW-0067">ATP-binding</keyword>
<dbReference type="Proteomes" id="UP000747110">
    <property type="component" value="Unassembled WGS sequence"/>
</dbReference>